<dbReference type="InterPro" id="IPR044135">
    <property type="entry name" value="Met-tRNA-FMT_C"/>
</dbReference>
<feature type="domain" description="Formyl transferase N-terminal" evidence="6">
    <location>
        <begin position="8"/>
        <end position="186"/>
    </location>
</feature>
<organism evidence="8 9">
    <name type="scientific">Micavibrio aeruginosavorus (strain ARL-13)</name>
    <dbReference type="NCBI Taxonomy" id="856793"/>
    <lineage>
        <taxon>Bacteria</taxon>
        <taxon>Pseudomonadati</taxon>
        <taxon>Bdellovibrionota</taxon>
        <taxon>Bdellovibrionia</taxon>
        <taxon>Bdellovibrionales</taxon>
        <taxon>Pseudobdellovibrionaceae</taxon>
        <taxon>Micavibrio</taxon>
    </lineage>
</organism>
<dbReference type="CDD" id="cd08704">
    <property type="entry name" value="Met_tRNA_FMT_C"/>
    <property type="match status" value="1"/>
</dbReference>
<dbReference type="KEGG" id="mai:MICA_2405"/>
<dbReference type="HOGENOM" id="CLU_033347_1_2_5"/>
<dbReference type="InterPro" id="IPR041711">
    <property type="entry name" value="Met-tRNA-FMT_N"/>
</dbReference>
<dbReference type="InterPro" id="IPR036477">
    <property type="entry name" value="Formyl_transf_N_sf"/>
</dbReference>
<dbReference type="eggNOG" id="COG0223">
    <property type="taxonomic scope" value="Bacteria"/>
</dbReference>
<evidence type="ECO:0000256" key="4">
    <source>
        <dbReference type="ARBA" id="ARBA00022917"/>
    </source>
</evidence>
<comment type="catalytic activity">
    <reaction evidence="5">
        <text>L-methionyl-tRNA(fMet) + (6R)-10-formyltetrahydrofolate = N-formyl-L-methionyl-tRNA(fMet) + (6S)-5,6,7,8-tetrahydrofolate + H(+)</text>
        <dbReference type="Rhea" id="RHEA:24380"/>
        <dbReference type="Rhea" id="RHEA-COMP:9952"/>
        <dbReference type="Rhea" id="RHEA-COMP:9953"/>
        <dbReference type="ChEBI" id="CHEBI:15378"/>
        <dbReference type="ChEBI" id="CHEBI:57453"/>
        <dbReference type="ChEBI" id="CHEBI:78530"/>
        <dbReference type="ChEBI" id="CHEBI:78844"/>
        <dbReference type="ChEBI" id="CHEBI:195366"/>
        <dbReference type="EC" id="2.1.2.9"/>
    </reaction>
</comment>
<dbReference type="InterPro" id="IPR005793">
    <property type="entry name" value="Formyl_trans_C"/>
</dbReference>
<feature type="domain" description="Formyl transferase C-terminal" evidence="7">
    <location>
        <begin position="212"/>
        <end position="305"/>
    </location>
</feature>
<evidence type="ECO:0000313" key="9">
    <source>
        <dbReference type="Proteomes" id="UP000009286"/>
    </source>
</evidence>
<dbReference type="CDD" id="cd08646">
    <property type="entry name" value="FMT_core_Met-tRNA-FMT_N"/>
    <property type="match status" value="1"/>
</dbReference>
<dbReference type="PANTHER" id="PTHR11138:SF5">
    <property type="entry name" value="METHIONYL-TRNA FORMYLTRANSFERASE, MITOCHONDRIAL"/>
    <property type="match status" value="1"/>
</dbReference>
<evidence type="ECO:0000313" key="8">
    <source>
        <dbReference type="EMBL" id="AEP10707.1"/>
    </source>
</evidence>
<comment type="function">
    <text evidence="5">Attaches a formyl group to the free amino group of methionyl-tRNA(fMet). The formyl group appears to play a dual role in the initiator identity of N-formylmethionyl-tRNA by promoting its recognition by IF2 and preventing the misappropriation of this tRNA by the elongation apparatus.</text>
</comment>
<sequence>MNSGEGLKVVFMGTPDFSVPALKAILNSHHKVIAVYSQPPRPKGRGQQVQPSPVHAAALDAGIPVYNPLSLKKDDAARAQFKALGADVAVVAAYGLILPRDVLDAPKYGCINIHASLLPRWRGASPIQRAIWAGDDATGISIMQMGEGLDTGPVIAMRDMKLNGTTTTPQLHDALSAMGADMIVPVLDRLAIDGRIDVTPQDDAQSTYAPMLKKDDGRVDWTKTAAEIDQQIRALNPWPGVWTSNGDARRIKIVHAQLEDMRSHESAGTLMDRDGRVACGDGRVLRLMQVHPENSKVMDSFAAINGGILNIGTVLGAA</sequence>
<evidence type="ECO:0000259" key="7">
    <source>
        <dbReference type="Pfam" id="PF02911"/>
    </source>
</evidence>
<evidence type="ECO:0000256" key="3">
    <source>
        <dbReference type="ARBA" id="ARBA00022679"/>
    </source>
</evidence>
<dbReference type="InterPro" id="IPR002376">
    <property type="entry name" value="Formyl_transf_N"/>
</dbReference>
<dbReference type="Proteomes" id="UP000009286">
    <property type="component" value="Chromosome"/>
</dbReference>
<dbReference type="GO" id="GO:0005829">
    <property type="term" value="C:cytosol"/>
    <property type="evidence" value="ECO:0007669"/>
    <property type="project" value="TreeGrafter"/>
</dbReference>
<evidence type="ECO:0000256" key="2">
    <source>
        <dbReference type="ARBA" id="ARBA00012261"/>
    </source>
</evidence>
<dbReference type="EMBL" id="CP002382">
    <property type="protein sequence ID" value="AEP10707.1"/>
    <property type="molecule type" value="Genomic_DNA"/>
</dbReference>
<proteinExistence type="inferred from homology"/>
<dbReference type="SUPFAM" id="SSF53328">
    <property type="entry name" value="Formyltransferase"/>
    <property type="match status" value="1"/>
</dbReference>
<evidence type="ECO:0000256" key="1">
    <source>
        <dbReference type="ARBA" id="ARBA00010699"/>
    </source>
</evidence>
<dbReference type="HAMAP" id="MF_00182">
    <property type="entry name" value="Formyl_trans"/>
    <property type="match status" value="1"/>
</dbReference>
<dbReference type="PANTHER" id="PTHR11138">
    <property type="entry name" value="METHIONYL-TRNA FORMYLTRANSFERASE"/>
    <property type="match status" value="1"/>
</dbReference>
<dbReference type="OrthoDB" id="9802815at2"/>
<dbReference type="InterPro" id="IPR001555">
    <property type="entry name" value="GART_AS"/>
</dbReference>
<dbReference type="InterPro" id="IPR011034">
    <property type="entry name" value="Formyl_transferase-like_C_sf"/>
</dbReference>
<keyword evidence="4 5" id="KW-0648">Protein biosynthesis</keyword>
<dbReference type="EC" id="2.1.2.9" evidence="2 5"/>
<dbReference type="Pfam" id="PF02911">
    <property type="entry name" value="Formyl_trans_C"/>
    <property type="match status" value="1"/>
</dbReference>
<dbReference type="Pfam" id="PF00551">
    <property type="entry name" value="Formyl_trans_N"/>
    <property type="match status" value="1"/>
</dbReference>
<feature type="binding site" evidence="5">
    <location>
        <begin position="116"/>
        <end position="119"/>
    </location>
    <ligand>
        <name>(6S)-5,6,7,8-tetrahydrofolate</name>
        <dbReference type="ChEBI" id="CHEBI:57453"/>
    </ligand>
</feature>
<evidence type="ECO:0000256" key="5">
    <source>
        <dbReference type="HAMAP-Rule" id="MF_00182"/>
    </source>
</evidence>
<reference evidence="8 9" key="1">
    <citation type="journal article" date="2011" name="BMC Genomics">
        <title>Genomic insights into an obligate epibiotic bacterial predator: Micavibrio aeruginosavorus ARL-13.</title>
        <authorList>
            <person name="Wang Z."/>
            <person name="Kadouri D."/>
            <person name="Wu M."/>
        </authorList>
    </citation>
    <scope>NUCLEOTIDE SEQUENCE [LARGE SCALE GENOMIC DNA]</scope>
    <source>
        <strain evidence="8 9">ARL-13</strain>
    </source>
</reference>
<dbReference type="InterPro" id="IPR005794">
    <property type="entry name" value="Fmt"/>
</dbReference>
<keyword evidence="3 5" id="KW-0808">Transferase</keyword>
<dbReference type="NCBIfam" id="TIGR00460">
    <property type="entry name" value="fmt"/>
    <property type="match status" value="1"/>
</dbReference>
<dbReference type="GO" id="GO:0004479">
    <property type="term" value="F:methionyl-tRNA formyltransferase activity"/>
    <property type="evidence" value="ECO:0007669"/>
    <property type="project" value="UniProtKB-UniRule"/>
</dbReference>
<dbReference type="PROSITE" id="PS00373">
    <property type="entry name" value="GART"/>
    <property type="match status" value="1"/>
</dbReference>
<gene>
    <name evidence="5 8" type="primary">fmt</name>
    <name evidence="8" type="ordered locus">MICA_2405</name>
</gene>
<comment type="similarity">
    <text evidence="1 5">Belongs to the Fmt family.</text>
</comment>
<dbReference type="STRING" id="856793.MICA_2405"/>
<dbReference type="RefSeq" id="WP_014103930.1">
    <property type="nucleotide sequence ID" value="NC_016026.1"/>
</dbReference>
<evidence type="ECO:0000259" key="6">
    <source>
        <dbReference type="Pfam" id="PF00551"/>
    </source>
</evidence>
<dbReference type="SUPFAM" id="SSF50486">
    <property type="entry name" value="FMT C-terminal domain-like"/>
    <property type="match status" value="1"/>
</dbReference>
<dbReference type="Gene3D" id="3.40.50.12230">
    <property type="match status" value="1"/>
</dbReference>
<protein>
    <recommendedName>
        <fullName evidence="2 5">Methionyl-tRNA formyltransferase</fullName>
        <ecNumber evidence="2 5">2.1.2.9</ecNumber>
    </recommendedName>
</protein>
<dbReference type="AlphaFoldDB" id="G2KML4"/>
<keyword evidence="9" id="KW-1185">Reference proteome</keyword>
<name>G2KML4_MICAA</name>
<accession>G2KML4</accession>